<dbReference type="SUPFAM" id="SSF55008">
    <property type="entry name" value="HMA, heavy metal-associated domain"/>
    <property type="match status" value="1"/>
</dbReference>
<accession>A0A369Z7Z0</accession>
<organism evidence="3 4">
    <name type="scientific">Haemophilus parahaemolyticus</name>
    <dbReference type="NCBI Taxonomy" id="735"/>
    <lineage>
        <taxon>Bacteria</taxon>
        <taxon>Pseudomonadati</taxon>
        <taxon>Pseudomonadota</taxon>
        <taxon>Gammaproteobacteria</taxon>
        <taxon>Pasteurellales</taxon>
        <taxon>Pasteurellaceae</taxon>
        <taxon>Haemophilus</taxon>
    </lineage>
</organism>
<comment type="caution">
    <text evidence="3">The sequence shown here is derived from an EMBL/GenBank/DDBJ whole genome shotgun (WGS) entry which is preliminary data.</text>
</comment>
<gene>
    <name evidence="3" type="ORF">DPV98_07720</name>
</gene>
<sequence length="99" mass="11086">MKSLLLAVSLAFVTISANQSMATETTQTQSQREVMLSVPEMNCQLCIYLVNRELRSIDGVISTKANMKERNVKVVAKPEVSNEQLIQAIEKLHYTAKVM</sequence>
<dbReference type="STRING" id="735.B0185_09155"/>
<evidence type="ECO:0000256" key="1">
    <source>
        <dbReference type="SAM" id="SignalP"/>
    </source>
</evidence>
<feature type="domain" description="HMA" evidence="2">
    <location>
        <begin position="32"/>
        <end position="97"/>
    </location>
</feature>
<dbReference type="PROSITE" id="PS50846">
    <property type="entry name" value="HMA_2"/>
    <property type="match status" value="1"/>
</dbReference>
<dbReference type="GO" id="GO:0046872">
    <property type="term" value="F:metal ion binding"/>
    <property type="evidence" value="ECO:0007669"/>
    <property type="project" value="InterPro"/>
</dbReference>
<protein>
    <submittedName>
        <fullName evidence="3">Copper chaperone</fullName>
    </submittedName>
</protein>
<dbReference type="RefSeq" id="WP_040218435.1">
    <property type="nucleotide sequence ID" value="NZ_JAPWBQ010000013.1"/>
</dbReference>
<dbReference type="CDD" id="cd00371">
    <property type="entry name" value="HMA"/>
    <property type="match status" value="1"/>
</dbReference>
<evidence type="ECO:0000313" key="4">
    <source>
        <dbReference type="Proteomes" id="UP000253999"/>
    </source>
</evidence>
<dbReference type="InterPro" id="IPR036163">
    <property type="entry name" value="HMA_dom_sf"/>
</dbReference>
<dbReference type="EMBL" id="QEQD01000008">
    <property type="protein sequence ID" value="RDF01814.1"/>
    <property type="molecule type" value="Genomic_DNA"/>
</dbReference>
<dbReference type="Proteomes" id="UP000253999">
    <property type="component" value="Unassembled WGS sequence"/>
</dbReference>
<keyword evidence="1" id="KW-0732">Signal</keyword>
<dbReference type="Pfam" id="PF00403">
    <property type="entry name" value="HMA"/>
    <property type="match status" value="1"/>
</dbReference>
<name>A0A369Z7Z0_HAEPH</name>
<evidence type="ECO:0000313" key="3">
    <source>
        <dbReference type="EMBL" id="RDF01814.1"/>
    </source>
</evidence>
<dbReference type="Gene3D" id="3.30.70.100">
    <property type="match status" value="1"/>
</dbReference>
<feature type="chain" id="PRO_5016686488" evidence="1">
    <location>
        <begin position="23"/>
        <end position="99"/>
    </location>
</feature>
<dbReference type="InterPro" id="IPR006121">
    <property type="entry name" value="HMA_dom"/>
</dbReference>
<proteinExistence type="predicted"/>
<dbReference type="AlphaFoldDB" id="A0A369Z7Z0"/>
<feature type="signal peptide" evidence="1">
    <location>
        <begin position="1"/>
        <end position="22"/>
    </location>
</feature>
<reference evidence="3 4" key="1">
    <citation type="submission" date="2018-05" db="EMBL/GenBank/DDBJ databases">
        <title>Draft Genome Sequences for a Diverse set of 7 Haemophilus Species.</title>
        <authorList>
            <person name="Nichols M."/>
            <person name="Topaz N."/>
            <person name="Wang X."/>
            <person name="Wang X."/>
            <person name="Boxrud D."/>
        </authorList>
    </citation>
    <scope>NUCLEOTIDE SEQUENCE [LARGE SCALE GENOMIC DNA]</scope>
    <source>
        <strain evidence="3 4">C2010039593</strain>
    </source>
</reference>
<evidence type="ECO:0000259" key="2">
    <source>
        <dbReference type="PROSITE" id="PS50846"/>
    </source>
</evidence>